<dbReference type="GO" id="GO:0009401">
    <property type="term" value="P:phosphoenolpyruvate-dependent sugar phosphotransferase system"/>
    <property type="evidence" value="ECO:0007669"/>
    <property type="project" value="InterPro"/>
</dbReference>
<dbReference type="InterPro" id="IPR013196">
    <property type="entry name" value="HTH_11"/>
</dbReference>
<dbReference type="PANTHER" id="PTHR30185:SF18">
    <property type="entry name" value="TRANSCRIPTIONAL REGULATOR MTLR"/>
    <property type="match status" value="1"/>
</dbReference>
<dbReference type="Pfam" id="PF08279">
    <property type="entry name" value="HTH_11"/>
    <property type="match status" value="1"/>
</dbReference>
<dbReference type="Gene3D" id="3.40.930.10">
    <property type="entry name" value="Mannitol-specific EII, Chain A"/>
    <property type="match status" value="1"/>
</dbReference>
<keyword evidence="3" id="KW-0805">Transcription regulation</keyword>
<feature type="domain" description="PRD" evidence="7">
    <location>
        <begin position="197"/>
        <end position="299"/>
    </location>
</feature>
<dbReference type="PANTHER" id="PTHR30185">
    <property type="entry name" value="CRYPTIC BETA-GLUCOSIDE BGL OPERON ANTITERMINATOR"/>
    <property type="match status" value="1"/>
</dbReference>
<feature type="domain" description="PTS EIIA type-2" evidence="5">
    <location>
        <begin position="529"/>
        <end position="675"/>
    </location>
</feature>
<dbReference type="AlphaFoldDB" id="A0A1L8SYU0"/>
<keyword evidence="4" id="KW-0804">Transcription</keyword>
<dbReference type="InterPro" id="IPR002178">
    <property type="entry name" value="PTS_EIIA_type-2_dom"/>
</dbReference>
<dbReference type="SUPFAM" id="SSF63520">
    <property type="entry name" value="PTS-regulatory domain, PRD"/>
    <property type="match status" value="1"/>
</dbReference>
<dbReference type="Pfam" id="PF00874">
    <property type="entry name" value="PRD"/>
    <property type="match status" value="1"/>
</dbReference>
<evidence type="ECO:0000313" key="8">
    <source>
        <dbReference type="EMBL" id="OJG37231.1"/>
    </source>
</evidence>
<dbReference type="GO" id="GO:0008982">
    <property type="term" value="F:protein-N(PI)-phosphohistidine-sugar phosphotransferase activity"/>
    <property type="evidence" value="ECO:0007669"/>
    <property type="project" value="InterPro"/>
</dbReference>
<keyword evidence="2" id="KW-0677">Repeat</keyword>
<evidence type="ECO:0000256" key="2">
    <source>
        <dbReference type="ARBA" id="ARBA00022737"/>
    </source>
</evidence>
<proteinExistence type="predicted"/>
<dbReference type="Gene3D" id="3.40.50.2300">
    <property type="match status" value="1"/>
</dbReference>
<dbReference type="InterPro" id="IPR036388">
    <property type="entry name" value="WH-like_DNA-bd_sf"/>
</dbReference>
<comment type="caution">
    <text evidence="8">The sequence shown here is derived from an EMBL/GenBank/DDBJ whole genome shotgun (WGS) entry which is preliminary data.</text>
</comment>
<evidence type="ECO:0000259" key="5">
    <source>
        <dbReference type="PROSITE" id="PS51094"/>
    </source>
</evidence>
<feature type="domain" description="PTS EIIB type-2" evidence="6">
    <location>
        <begin position="413"/>
        <end position="502"/>
    </location>
</feature>
<dbReference type="OrthoDB" id="9776005at2"/>
<dbReference type="EMBL" id="JXKM01000001">
    <property type="protein sequence ID" value="OJG37231.1"/>
    <property type="molecule type" value="Genomic_DNA"/>
</dbReference>
<dbReference type="InterPro" id="IPR016152">
    <property type="entry name" value="PTrfase/Anion_transptr"/>
</dbReference>
<evidence type="ECO:0000256" key="3">
    <source>
        <dbReference type="ARBA" id="ARBA00023015"/>
    </source>
</evidence>
<dbReference type="SUPFAM" id="SSF46785">
    <property type="entry name" value="Winged helix' DNA-binding domain"/>
    <property type="match status" value="1"/>
</dbReference>
<dbReference type="CDD" id="cd05568">
    <property type="entry name" value="PTS_IIB_bgl_like"/>
    <property type="match status" value="1"/>
</dbReference>
<keyword evidence="1" id="KW-0808">Transferase</keyword>
<dbReference type="InterPro" id="IPR013011">
    <property type="entry name" value="PTS_EIIB_2"/>
</dbReference>
<dbReference type="Gene3D" id="1.10.1790.10">
    <property type="entry name" value="PRD domain"/>
    <property type="match status" value="1"/>
</dbReference>
<accession>A0A1L8SYU0</accession>
<dbReference type="PROSITE" id="PS51372">
    <property type="entry name" value="PRD_2"/>
    <property type="match status" value="2"/>
</dbReference>
<evidence type="ECO:0000256" key="1">
    <source>
        <dbReference type="ARBA" id="ARBA00022679"/>
    </source>
</evidence>
<organism evidence="8 9">
    <name type="scientific">Enterococcus devriesei</name>
    <dbReference type="NCBI Taxonomy" id="319970"/>
    <lineage>
        <taxon>Bacteria</taxon>
        <taxon>Bacillati</taxon>
        <taxon>Bacillota</taxon>
        <taxon>Bacilli</taxon>
        <taxon>Lactobacillales</taxon>
        <taxon>Enterococcaceae</taxon>
        <taxon>Enterococcus</taxon>
    </lineage>
</organism>
<dbReference type="GO" id="GO:0006355">
    <property type="term" value="P:regulation of DNA-templated transcription"/>
    <property type="evidence" value="ECO:0007669"/>
    <property type="project" value="InterPro"/>
</dbReference>
<evidence type="ECO:0000256" key="4">
    <source>
        <dbReference type="ARBA" id="ARBA00023163"/>
    </source>
</evidence>
<dbReference type="Proteomes" id="UP000183700">
    <property type="component" value="Unassembled WGS sequence"/>
</dbReference>
<dbReference type="InterPro" id="IPR036095">
    <property type="entry name" value="PTS_EIIB-like_sf"/>
</dbReference>
<gene>
    <name evidence="8" type="ORF">RV00_GL000188</name>
</gene>
<dbReference type="SUPFAM" id="SSF55804">
    <property type="entry name" value="Phoshotransferase/anion transport protein"/>
    <property type="match status" value="1"/>
</dbReference>
<dbReference type="SUPFAM" id="SSF52794">
    <property type="entry name" value="PTS system IIB component-like"/>
    <property type="match status" value="1"/>
</dbReference>
<dbReference type="InterPro" id="IPR050661">
    <property type="entry name" value="BglG_antiterminators"/>
</dbReference>
<protein>
    <submittedName>
        <fullName evidence="8">Uncharacterized protein</fullName>
    </submittedName>
</protein>
<feature type="domain" description="PRD" evidence="7">
    <location>
        <begin position="304"/>
        <end position="410"/>
    </location>
</feature>
<keyword evidence="9" id="KW-1185">Reference proteome</keyword>
<sequence>MYFSIREKKILSLLLEYPNGITSEELQDILQVSKRTVYREISSIEKTIKSVDVQIIKPRGEGYRIVGETQSLEQLQQQLGAKQTELFTDNVQRQSAIVCSLLLMDEEETIEGLAIDFKVSPATITSDLAAIEKSLIDYRLELNRLKGRGIRIDGREKQRRQLLSNLIYNGVSEFDFFQFLDLLEEGEAVTDNFFLKLLSQENLLLAGQIFTQVSQQSFQKVTDNQLQRVLILLALSIDRMAQDRFVEAEQENKAKPESMQIASQIMIKVATTLKKSIPPQEVRFFAFQLEGVNYKQPQNIFIDSFDVELSYQIKELIRLVSEATAIDFRKDEQLFNDLSAHMSAALKRNLTVIQGANNPLLQKIREKYQKLTTAIIKELAIVFPDHEFTADELGYVVIHFATSLERHPSGRALSALVLCSSGIGTARILESRIHKYLNEIEQVQVAKISEMNHLDYKSYDLILATVFLPGFHLPYKVISPLLLDDEIKEIKEYIQTLHPDKTVEMMNQPEQEPSDAFDEIYETMRIANQLLQSFDVKPITSEETIEQTLAKIIDPLQGTIVTDAATVTDKVIKRYLVAPIGVPKTNFALFHTADPHVKEPLFTIYDLDQKFLIQGMDKKSIELTRVLLLLAPDPMPENQQNLLGKISSSVIESDLNTEIYKFGNKEIIYQLLSSLFVKEIREN</sequence>
<dbReference type="Pfam" id="PF00359">
    <property type="entry name" value="PTS_EIIA_2"/>
    <property type="match status" value="1"/>
</dbReference>
<evidence type="ECO:0000259" key="6">
    <source>
        <dbReference type="PROSITE" id="PS51099"/>
    </source>
</evidence>
<dbReference type="STRING" id="319970.RV00_GL000188"/>
<evidence type="ECO:0000313" key="9">
    <source>
        <dbReference type="Proteomes" id="UP000183700"/>
    </source>
</evidence>
<reference evidence="8 9" key="1">
    <citation type="submission" date="2014-12" db="EMBL/GenBank/DDBJ databases">
        <title>Draft genome sequences of 29 type strains of Enterococci.</title>
        <authorList>
            <person name="Zhong Z."/>
            <person name="Sun Z."/>
            <person name="Liu W."/>
            <person name="Zhang W."/>
            <person name="Zhang H."/>
        </authorList>
    </citation>
    <scope>NUCLEOTIDE SEQUENCE [LARGE SCALE GENOMIC DNA]</scope>
    <source>
        <strain evidence="8 9">DSM 22802</strain>
    </source>
</reference>
<evidence type="ECO:0000259" key="7">
    <source>
        <dbReference type="PROSITE" id="PS51372"/>
    </source>
</evidence>
<dbReference type="RefSeq" id="WP_071860733.1">
    <property type="nucleotide sequence ID" value="NZ_JBHLVS010000004.1"/>
</dbReference>
<dbReference type="Gene3D" id="1.10.10.10">
    <property type="entry name" value="Winged helix-like DNA-binding domain superfamily/Winged helix DNA-binding domain"/>
    <property type="match status" value="1"/>
</dbReference>
<dbReference type="InterPro" id="IPR011608">
    <property type="entry name" value="PRD"/>
</dbReference>
<dbReference type="InterPro" id="IPR036390">
    <property type="entry name" value="WH_DNA-bd_sf"/>
</dbReference>
<dbReference type="PROSITE" id="PS51099">
    <property type="entry name" value="PTS_EIIB_TYPE_2"/>
    <property type="match status" value="1"/>
</dbReference>
<dbReference type="InterPro" id="IPR036634">
    <property type="entry name" value="PRD_sf"/>
</dbReference>
<name>A0A1L8SYU0_9ENTE</name>
<dbReference type="PROSITE" id="PS51094">
    <property type="entry name" value="PTS_EIIA_TYPE_2"/>
    <property type="match status" value="1"/>
</dbReference>